<sequence length="169" mass="18738">MQNQKYMSETRTIQTSHVLPPDTNHHGTLFGGKLMAYIDNVASIAATKLARASVVTASTDSVDFLKPIRVGDAVTLEAFVTYTGKSSMEVFVRVTTEKLLTGEESVAAISFLTFVALTEDGKPSRVPQIVPESEEEKWLNETAENRASHRKARKLHSQELAQFFSKKHL</sequence>
<dbReference type="InterPro" id="IPR006683">
    <property type="entry name" value="Thioestr_dom"/>
</dbReference>
<dbReference type="Pfam" id="PF03061">
    <property type="entry name" value="4HBT"/>
    <property type="match status" value="1"/>
</dbReference>
<dbReference type="CDD" id="cd03442">
    <property type="entry name" value="BFIT_BACH"/>
    <property type="match status" value="1"/>
</dbReference>
<feature type="domain" description="HotDog ACOT-type" evidence="4">
    <location>
        <begin position="8"/>
        <end position="120"/>
    </location>
</feature>
<dbReference type="Proteomes" id="UP000031972">
    <property type="component" value="Unassembled WGS sequence"/>
</dbReference>
<dbReference type="InterPro" id="IPR040170">
    <property type="entry name" value="Cytosol_ACT"/>
</dbReference>
<organism evidence="5 6">
    <name type="scientific">Jeotgalibacillus campisalis</name>
    <dbReference type="NCBI Taxonomy" id="220754"/>
    <lineage>
        <taxon>Bacteria</taxon>
        <taxon>Bacillati</taxon>
        <taxon>Bacillota</taxon>
        <taxon>Bacilli</taxon>
        <taxon>Bacillales</taxon>
        <taxon>Caryophanaceae</taxon>
        <taxon>Jeotgalibacillus</taxon>
    </lineage>
</organism>
<dbReference type="SUPFAM" id="SSF54637">
    <property type="entry name" value="Thioesterase/thiol ester dehydrase-isomerase"/>
    <property type="match status" value="1"/>
</dbReference>
<dbReference type="AlphaFoldDB" id="A0A0C2VRR7"/>
<dbReference type="GO" id="GO:0009062">
    <property type="term" value="P:fatty acid catabolic process"/>
    <property type="evidence" value="ECO:0007669"/>
    <property type="project" value="TreeGrafter"/>
</dbReference>
<proteinExistence type="inferred from homology"/>
<dbReference type="InterPro" id="IPR033120">
    <property type="entry name" value="HOTDOG_ACOT"/>
</dbReference>
<evidence type="ECO:0000259" key="4">
    <source>
        <dbReference type="PROSITE" id="PS51770"/>
    </source>
</evidence>
<reference evidence="5 6" key="1">
    <citation type="submission" date="2015-01" db="EMBL/GenBank/DDBJ databases">
        <title>Jeotgalibacillus campisalis genome sequencing.</title>
        <authorList>
            <person name="Goh K.M."/>
            <person name="Chan K.-G."/>
            <person name="Yaakop A.S."/>
            <person name="Ee R."/>
            <person name="Gan H.M."/>
            <person name="Chan C.S."/>
        </authorList>
    </citation>
    <scope>NUCLEOTIDE SEQUENCE [LARGE SCALE GENOMIC DNA]</scope>
    <source>
        <strain evidence="5 6">SF-57</strain>
    </source>
</reference>
<dbReference type="GO" id="GO:0052816">
    <property type="term" value="F:long-chain fatty acyl-CoA hydrolase activity"/>
    <property type="evidence" value="ECO:0007669"/>
    <property type="project" value="TreeGrafter"/>
</dbReference>
<dbReference type="GO" id="GO:0006637">
    <property type="term" value="P:acyl-CoA metabolic process"/>
    <property type="evidence" value="ECO:0007669"/>
    <property type="project" value="TreeGrafter"/>
</dbReference>
<dbReference type="Gene3D" id="3.10.129.10">
    <property type="entry name" value="Hotdog Thioesterase"/>
    <property type="match status" value="1"/>
</dbReference>
<dbReference type="RefSeq" id="WP_041058626.1">
    <property type="nucleotide sequence ID" value="NZ_JXRR01000015.1"/>
</dbReference>
<accession>A0A0C2VRR7</accession>
<protein>
    <submittedName>
        <fullName evidence="5">Acyl-CoA hydrolase</fullName>
    </submittedName>
</protein>
<dbReference type="EMBL" id="JXRR01000015">
    <property type="protein sequence ID" value="KIL47131.1"/>
    <property type="molecule type" value="Genomic_DNA"/>
</dbReference>
<dbReference type="PATRIC" id="fig|220754.4.peg.2470"/>
<name>A0A0C2VRR7_9BACL</name>
<gene>
    <name evidence="5" type="ORF">KR50_24530</name>
</gene>
<evidence type="ECO:0000313" key="5">
    <source>
        <dbReference type="EMBL" id="KIL47131.1"/>
    </source>
</evidence>
<dbReference type="OrthoDB" id="9791628at2"/>
<evidence type="ECO:0000313" key="6">
    <source>
        <dbReference type="Proteomes" id="UP000031972"/>
    </source>
</evidence>
<dbReference type="PANTHER" id="PTHR11049:SF24">
    <property type="entry name" value="CYTOSOLIC ACYL COENZYME A THIOESTER HYDROLASE"/>
    <property type="match status" value="1"/>
</dbReference>
<keyword evidence="6" id="KW-1185">Reference proteome</keyword>
<evidence type="ECO:0000256" key="1">
    <source>
        <dbReference type="ARBA" id="ARBA00010458"/>
    </source>
</evidence>
<dbReference type="PROSITE" id="PS51770">
    <property type="entry name" value="HOTDOG_ACOT"/>
    <property type="match status" value="1"/>
</dbReference>
<dbReference type="PANTHER" id="PTHR11049">
    <property type="entry name" value="ACYL COENZYME A THIOESTER HYDROLASE"/>
    <property type="match status" value="1"/>
</dbReference>
<comment type="similarity">
    <text evidence="1">Belongs to the acyl coenzyme A hydrolase family.</text>
</comment>
<dbReference type="InterPro" id="IPR029069">
    <property type="entry name" value="HotDog_dom_sf"/>
</dbReference>
<dbReference type="GO" id="GO:0005829">
    <property type="term" value="C:cytosol"/>
    <property type="evidence" value="ECO:0007669"/>
    <property type="project" value="TreeGrafter"/>
</dbReference>
<comment type="caution">
    <text evidence="5">The sequence shown here is derived from an EMBL/GenBank/DDBJ whole genome shotgun (WGS) entry which is preliminary data.</text>
</comment>
<keyword evidence="2 3" id="KW-0378">Hydrolase</keyword>
<evidence type="ECO:0000256" key="3">
    <source>
        <dbReference type="PROSITE-ProRule" id="PRU01106"/>
    </source>
</evidence>
<evidence type="ECO:0000256" key="2">
    <source>
        <dbReference type="ARBA" id="ARBA00022801"/>
    </source>
</evidence>